<evidence type="ECO:0000313" key="3">
    <source>
        <dbReference type="EMBL" id="CAJ55099.1"/>
    </source>
</evidence>
<dbReference type="eggNOG" id="COG1463">
    <property type="taxonomic scope" value="Bacteria"/>
</dbReference>
<dbReference type="PANTHER" id="PTHR36698:SF3">
    <property type="entry name" value="ABC-TYPE TRANSPORT AUXILIARY LIPOPROTEIN COMPONENT DOMAIN-CONTAINING PROTEIN"/>
    <property type="match status" value="1"/>
</dbReference>
<dbReference type="STRING" id="363253.LI1045"/>
<dbReference type="KEGG" id="lip:LI1045"/>
<dbReference type="EMBL" id="AM180252">
    <property type="protein sequence ID" value="CAJ55099.1"/>
    <property type="molecule type" value="Genomic_DNA"/>
</dbReference>
<keyword evidence="4" id="KW-1185">Reference proteome</keyword>
<reference evidence="3 4" key="1">
    <citation type="submission" date="2005-11" db="EMBL/GenBank/DDBJ databases">
        <title>The complete genome sequence of Lawsonia intracellularis: the causative agent of proliferative enteropathy.</title>
        <authorList>
            <person name="Kaur K."/>
            <person name="Zhang Q."/>
            <person name="Beckler D."/>
            <person name="Munir S."/>
            <person name="Li L."/>
            <person name="Kinsley K."/>
            <person name="Herron L."/>
            <person name="Peterson A."/>
            <person name="May B."/>
            <person name="Singh S."/>
            <person name="Gebhart C."/>
            <person name="Kapur V."/>
        </authorList>
    </citation>
    <scope>NUCLEOTIDE SEQUENCE [LARGE SCALE GENOMIC DNA]</scope>
    <source>
        <strain evidence="3 4">PHE/MN1-00</strain>
    </source>
</reference>
<name>Q1MPH8_LAWIP</name>
<evidence type="ECO:0000313" key="4">
    <source>
        <dbReference type="Proteomes" id="UP000002430"/>
    </source>
</evidence>
<feature type="transmembrane region" description="Helical" evidence="1">
    <location>
        <begin position="12"/>
        <end position="34"/>
    </location>
</feature>
<dbReference type="InterPro" id="IPR003399">
    <property type="entry name" value="Mce/MlaD"/>
</dbReference>
<sequence>MSHQVSKTLIGAFVAGSILLLIIAIIFFGSVKLFNSTATFVMFFDKSISGLSPGSPVVFMGVPVGRVIDIKVDKISNDIGFTIPVYVELYENTHTIFIKHNLPQEEEEETEYLNNLIKQGLRASLAQQSLLTGQLMIELNFITPESQMDTTHVVFYKGTPVIPTVPSKLDNILKELTSLPLDKISGNILEITNSLKILLNTPETPNIIPQLSNFLHQGLAAVAEFNQSLIDIRKASKKYGTMVEGLNTELSLTLKEATKSFQTINNTTERLLGNNSPTLLDIHHMLQEVSKAAKAIRILANMLERNPEVLIRGKGINQK</sequence>
<dbReference type="OrthoDB" id="9806984at2"/>
<dbReference type="Proteomes" id="UP000002430">
    <property type="component" value="Chromosome"/>
</dbReference>
<accession>Q1MPH8</accession>
<evidence type="ECO:0000256" key="1">
    <source>
        <dbReference type="SAM" id="Phobius"/>
    </source>
</evidence>
<keyword evidence="1" id="KW-0812">Transmembrane</keyword>
<dbReference type="AlphaFoldDB" id="Q1MPH8"/>
<keyword evidence="1" id="KW-1133">Transmembrane helix</keyword>
<proteinExistence type="predicted"/>
<dbReference type="PANTHER" id="PTHR36698">
    <property type="entry name" value="BLL5892 PROTEIN"/>
    <property type="match status" value="1"/>
</dbReference>
<organism evidence="3 4">
    <name type="scientific">Lawsonia intracellularis (strain PHE/MN1-00)</name>
    <dbReference type="NCBI Taxonomy" id="363253"/>
    <lineage>
        <taxon>Bacteria</taxon>
        <taxon>Pseudomonadati</taxon>
        <taxon>Thermodesulfobacteriota</taxon>
        <taxon>Desulfovibrionia</taxon>
        <taxon>Desulfovibrionales</taxon>
        <taxon>Desulfovibrionaceae</taxon>
        <taxon>Lawsonia</taxon>
    </lineage>
</organism>
<protein>
    <submittedName>
        <fullName evidence="3">Paraquat-inducible protein B</fullName>
    </submittedName>
</protein>
<feature type="domain" description="Mce/MlaD" evidence="2">
    <location>
        <begin position="39"/>
        <end position="140"/>
    </location>
</feature>
<dbReference type="RefSeq" id="WP_011527128.1">
    <property type="nucleotide sequence ID" value="NC_008011.1"/>
</dbReference>
<gene>
    <name evidence="3" type="primary">pqiB</name>
    <name evidence="3" type="ordered locus">LI1045</name>
</gene>
<dbReference type="Pfam" id="PF02470">
    <property type="entry name" value="MlaD"/>
    <property type="match status" value="1"/>
</dbReference>
<dbReference type="HOGENOM" id="CLU_013850_2_1_7"/>
<evidence type="ECO:0000259" key="2">
    <source>
        <dbReference type="Pfam" id="PF02470"/>
    </source>
</evidence>
<keyword evidence="1" id="KW-0472">Membrane</keyword>